<evidence type="ECO:0000313" key="2">
    <source>
        <dbReference type="EMBL" id="MYR35145.1"/>
    </source>
</evidence>
<dbReference type="Gene3D" id="3.90.25.10">
    <property type="entry name" value="UDP-galactose 4-epimerase, domain 1"/>
    <property type="match status" value="1"/>
</dbReference>
<dbReference type="RefSeq" id="WP_161111922.1">
    <property type="nucleotide sequence ID" value="NZ_WWHY01000001.1"/>
</dbReference>
<comment type="caution">
    <text evidence="2">The sequence shown here is derived from an EMBL/GenBank/DDBJ whole genome shotgun (WGS) entry which is preliminary data.</text>
</comment>
<evidence type="ECO:0000313" key="3">
    <source>
        <dbReference type="Proteomes" id="UP000467124"/>
    </source>
</evidence>
<organism evidence="2 3">
    <name type="scientific">Nocardiopsis alba</name>
    <dbReference type="NCBI Taxonomy" id="53437"/>
    <lineage>
        <taxon>Bacteria</taxon>
        <taxon>Bacillati</taxon>
        <taxon>Actinomycetota</taxon>
        <taxon>Actinomycetes</taxon>
        <taxon>Streptosporangiales</taxon>
        <taxon>Nocardiopsidaceae</taxon>
        <taxon>Nocardiopsis</taxon>
    </lineage>
</organism>
<dbReference type="PANTHER" id="PTHR43162">
    <property type="match status" value="1"/>
</dbReference>
<dbReference type="Proteomes" id="UP000467124">
    <property type="component" value="Unassembled WGS sequence"/>
</dbReference>
<dbReference type="InterPro" id="IPR036291">
    <property type="entry name" value="NAD(P)-bd_dom_sf"/>
</dbReference>
<dbReference type="PANTHER" id="PTHR43162:SF1">
    <property type="entry name" value="PRESTALK A DIFFERENTIATION PROTEIN A"/>
    <property type="match status" value="1"/>
</dbReference>
<dbReference type="SUPFAM" id="SSF51735">
    <property type="entry name" value="NAD(P)-binding Rossmann-fold domains"/>
    <property type="match status" value="1"/>
</dbReference>
<feature type="domain" description="NmrA-like" evidence="1">
    <location>
        <begin position="1"/>
        <end position="225"/>
    </location>
</feature>
<dbReference type="InterPro" id="IPR008030">
    <property type="entry name" value="NmrA-like"/>
</dbReference>
<dbReference type="Pfam" id="PF05368">
    <property type="entry name" value="NmrA"/>
    <property type="match status" value="1"/>
</dbReference>
<proteinExistence type="predicted"/>
<protein>
    <submittedName>
        <fullName evidence="2">NmrA family NAD(P)-binding protein</fullName>
    </submittedName>
</protein>
<gene>
    <name evidence="2" type="ORF">GTW20_23495</name>
</gene>
<accession>A0A7K2IZE6</accession>
<dbReference type="InterPro" id="IPR051604">
    <property type="entry name" value="Ergot_Alk_Oxidoreductase"/>
</dbReference>
<name>A0A7K2IZE6_9ACTN</name>
<dbReference type="Gene3D" id="3.40.50.720">
    <property type="entry name" value="NAD(P)-binding Rossmann-like Domain"/>
    <property type="match status" value="1"/>
</dbReference>
<dbReference type="AlphaFoldDB" id="A0A7K2IZE6"/>
<reference evidence="2 3" key="1">
    <citation type="journal article" date="2019" name="Nat. Commun.">
        <title>The antimicrobial potential of Streptomyces from insect microbiomes.</title>
        <authorList>
            <person name="Chevrette M.G."/>
            <person name="Carlson C.M."/>
            <person name="Ortega H.E."/>
            <person name="Thomas C."/>
            <person name="Ananiev G.E."/>
            <person name="Barns K.J."/>
            <person name="Book A.J."/>
            <person name="Cagnazzo J."/>
            <person name="Carlos C."/>
            <person name="Flanigan W."/>
            <person name="Grubbs K.J."/>
            <person name="Horn H.A."/>
            <person name="Hoffmann F.M."/>
            <person name="Klassen J.L."/>
            <person name="Knack J.J."/>
            <person name="Lewin G.R."/>
            <person name="McDonald B.R."/>
            <person name="Muller L."/>
            <person name="Melo W.G.P."/>
            <person name="Pinto-Tomas A.A."/>
            <person name="Schmitz A."/>
            <person name="Wendt-Pienkowski E."/>
            <person name="Wildman S."/>
            <person name="Zhao M."/>
            <person name="Zhang F."/>
            <person name="Bugni T.S."/>
            <person name="Andes D.R."/>
            <person name="Pupo M.T."/>
            <person name="Currie C.R."/>
        </authorList>
    </citation>
    <scope>NUCLEOTIDE SEQUENCE [LARGE SCALE GENOMIC DNA]</scope>
    <source>
        <strain evidence="2 3">SID5840</strain>
    </source>
</reference>
<sequence length="281" mass="30869">MKDTTLVVGATGNVGAQVRRLLVEAGRPVRALSRDVHPEEAGVEWVRGDLTAPETLIPTLDGVGAVFLVWPGLDTEHAREVAGILAERDAHVAYLSSAGIDDGRDEQADPINAMHAEVERALDESGAKATHLRCTSFAASLLEWADQIREGLVRDVFGEARRTLLHERDIAEVAVRVLGEGAHRGERLLLSGPTPLTQVEQVRIIADTLGTRVRFEEVPLDELRSHMRSEGWEDADIEGMITAYAAMVEAEQPVWDTVERITGHPPLGLDRWILDHEADLR</sequence>
<evidence type="ECO:0000259" key="1">
    <source>
        <dbReference type="Pfam" id="PF05368"/>
    </source>
</evidence>
<dbReference type="EMBL" id="WWHY01000001">
    <property type="protein sequence ID" value="MYR35145.1"/>
    <property type="molecule type" value="Genomic_DNA"/>
</dbReference>